<gene>
    <name evidence="1" type="ORF">scyTo_0021000</name>
</gene>
<evidence type="ECO:0000313" key="1">
    <source>
        <dbReference type="EMBL" id="GCB76355.1"/>
    </source>
</evidence>
<organism evidence="1 2">
    <name type="scientific">Scyliorhinus torazame</name>
    <name type="common">Cloudy catshark</name>
    <name type="synonym">Catulus torazame</name>
    <dbReference type="NCBI Taxonomy" id="75743"/>
    <lineage>
        <taxon>Eukaryota</taxon>
        <taxon>Metazoa</taxon>
        <taxon>Chordata</taxon>
        <taxon>Craniata</taxon>
        <taxon>Vertebrata</taxon>
        <taxon>Chondrichthyes</taxon>
        <taxon>Elasmobranchii</taxon>
        <taxon>Galeomorphii</taxon>
        <taxon>Galeoidea</taxon>
        <taxon>Carcharhiniformes</taxon>
        <taxon>Scyliorhinidae</taxon>
        <taxon>Scyliorhinus</taxon>
    </lineage>
</organism>
<dbReference type="EMBL" id="BFAA01017850">
    <property type="protein sequence ID" value="GCB76355.1"/>
    <property type="molecule type" value="Genomic_DNA"/>
</dbReference>
<dbReference type="Proteomes" id="UP000288216">
    <property type="component" value="Unassembled WGS sequence"/>
</dbReference>
<dbReference type="AlphaFoldDB" id="A0A401PTC2"/>
<reference evidence="1 2" key="1">
    <citation type="journal article" date="2018" name="Nat. Ecol. Evol.">
        <title>Shark genomes provide insights into elasmobranch evolution and the origin of vertebrates.</title>
        <authorList>
            <person name="Hara Y"/>
            <person name="Yamaguchi K"/>
            <person name="Onimaru K"/>
            <person name="Kadota M"/>
            <person name="Koyanagi M"/>
            <person name="Keeley SD"/>
            <person name="Tatsumi K"/>
            <person name="Tanaka K"/>
            <person name="Motone F"/>
            <person name="Kageyama Y"/>
            <person name="Nozu R"/>
            <person name="Adachi N"/>
            <person name="Nishimura O"/>
            <person name="Nakagawa R"/>
            <person name="Tanegashima C"/>
            <person name="Kiyatake I"/>
            <person name="Matsumoto R"/>
            <person name="Murakumo K"/>
            <person name="Nishida K"/>
            <person name="Terakita A"/>
            <person name="Kuratani S"/>
            <person name="Sato K"/>
            <person name="Hyodo S Kuraku.S."/>
        </authorList>
    </citation>
    <scope>NUCLEOTIDE SEQUENCE [LARGE SCALE GENOMIC DNA]</scope>
</reference>
<comment type="caution">
    <text evidence="1">The sequence shown here is derived from an EMBL/GenBank/DDBJ whole genome shotgun (WGS) entry which is preliminary data.</text>
</comment>
<accession>A0A401PTC2</accession>
<sequence length="80" mass="8841">REVTGEAAGRLMAELMCQCVSFDHKLDKIQGRPSIESVLGKSRLFLDSSPVLALNPCFDGRVEFASLEKVADPNYETYSC</sequence>
<evidence type="ECO:0000313" key="2">
    <source>
        <dbReference type="Proteomes" id="UP000288216"/>
    </source>
</evidence>
<proteinExistence type="predicted"/>
<name>A0A401PTC2_SCYTO</name>
<keyword evidence="2" id="KW-1185">Reference proteome</keyword>
<feature type="non-terminal residue" evidence="1">
    <location>
        <position position="1"/>
    </location>
</feature>
<protein>
    <submittedName>
        <fullName evidence="1">Uncharacterized protein</fullName>
    </submittedName>
</protein>